<accession>A0A8K0D430</accession>
<reference evidence="3" key="1">
    <citation type="submission" date="2019-08" db="EMBL/GenBank/DDBJ databases">
        <title>The genome of the North American firefly Photinus pyralis.</title>
        <authorList>
            <consortium name="Photinus pyralis genome working group"/>
            <person name="Fallon T.R."/>
            <person name="Sander Lower S.E."/>
            <person name="Weng J.-K."/>
        </authorList>
    </citation>
    <scope>NUCLEOTIDE SEQUENCE</scope>
    <source>
        <strain evidence="3">TRF0915ILg1</strain>
        <tissue evidence="3">Whole body</tissue>
    </source>
</reference>
<feature type="compositionally biased region" description="Basic and acidic residues" evidence="1">
    <location>
        <begin position="193"/>
        <end position="210"/>
    </location>
</feature>
<proteinExistence type="predicted"/>
<evidence type="ECO:0000313" key="3">
    <source>
        <dbReference type="EMBL" id="KAF2899075.1"/>
    </source>
</evidence>
<sequence length="251" mass="28565">MNKIALVFTFFTIFSICHTEAKVDKDTQKAAIMLQLLKDIEQRNLATEKLQESILQHQEGQSIPLIKAFFSTLKRIQDTIEKDSGSKFEDYDDTVEERRYKDVDEEDDAQSVAVRNKVSTYKSYTDKESTDKDSADNNSTHKYSTDKPSTEETSTDKTSTHKQSTEGTSTEKTSSHKPFTDKTSTDTTSSHKPTTEETTTDKTSTHKPSTDETSTEAPKSKRRGLLTILFDFIHDIVSKILKFFKKLIFKS</sequence>
<dbReference type="EMBL" id="VTPC01003059">
    <property type="protein sequence ID" value="KAF2899075.1"/>
    <property type="molecule type" value="Genomic_DNA"/>
</dbReference>
<organism evidence="3 4">
    <name type="scientific">Ignelater luminosus</name>
    <name type="common">Cucubano</name>
    <name type="synonym">Pyrophorus luminosus</name>
    <dbReference type="NCBI Taxonomy" id="2038154"/>
    <lineage>
        <taxon>Eukaryota</taxon>
        <taxon>Metazoa</taxon>
        <taxon>Ecdysozoa</taxon>
        <taxon>Arthropoda</taxon>
        <taxon>Hexapoda</taxon>
        <taxon>Insecta</taxon>
        <taxon>Pterygota</taxon>
        <taxon>Neoptera</taxon>
        <taxon>Endopterygota</taxon>
        <taxon>Coleoptera</taxon>
        <taxon>Polyphaga</taxon>
        <taxon>Elateriformia</taxon>
        <taxon>Elateroidea</taxon>
        <taxon>Elateridae</taxon>
        <taxon>Agrypninae</taxon>
        <taxon>Pyrophorini</taxon>
        <taxon>Ignelater</taxon>
    </lineage>
</organism>
<evidence type="ECO:0000256" key="2">
    <source>
        <dbReference type="SAM" id="SignalP"/>
    </source>
</evidence>
<dbReference type="Proteomes" id="UP000801492">
    <property type="component" value="Unassembled WGS sequence"/>
</dbReference>
<evidence type="ECO:0000256" key="1">
    <source>
        <dbReference type="SAM" id="MobiDB-lite"/>
    </source>
</evidence>
<feature type="compositionally biased region" description="Basic and acidic residues" evidence="1">
    <location>
        <begin position="143"/>
        <end position="159"/>
    </location>
</feature>
<gene>
    <name evidence="3" type="ORF">ILUMI_07103</name>
</gene>
<keyword evidence="2" id="KW-0732">Signal</keyword>
<feature type="signal peptide" evidence="2">
    <location>
        <begin position="1"/>
        <end position="21"/>
    </location>
</feature>
<protein>
    <submittedName>
        <fullName evidence="3">Uncharacterized protein</fullName>
    </submittedName>
</protein>
<feature type="chain" id="PRO_5035468358" evidence="2">
    <location>
        <begin position="22"/>
        <end position="251"/>
    </location>
</feature>
<evidence type="ECO:0000313" key="4">
    <source>
        <dbReference type="Proteomes" id="UP000801492"/>
    </source>
</evidence>
<dbReference type="AlphaFoldDB" id="A0A8K0D430"/>
<name>A0A8K0D430_IGNLU</name>
<comment type="caution">
    <text evidence="3">The sequence shown here is derived from an EMBL/GenBank/DDBJ whole genome shotgun (WGS) entry which is preliminary data.</text>
</comment>
<feature type="region of interest" description="Disordered" evidence="1">
    <location>
        <begin position="123"/>
        <end position="220"/>
    </location>
</feature>
<feature type="compositionally biased region" description="Basic and acidic residues" evidence="1">
    <location>
        <begin position="124"/>
        <end position="135"/>
    </location>
</feature>
<keyword evidence="4" id="KW-1185">Reference proteome</keyword>